<dbReference type="InterPro" id="IPR051027">
    <property type="entry name" value="bZIP_transcription_factors"/>
</dbReference>
<reference evidence="7" key="2">
    <citation type="journal article" date="2023" name="IMA Fungus">
        <title>Comparative genomic study of the Penicillium genus elucidates a diverse pangenome and 15 lateral gene transfer events.</title>
        <authorList>
            <person name="Petersen C."/>
            <person name="Sorensen T."/>
            <person name="Nielsen M.R."/>
            <person name="Sondergaard T.E."/>
            <person name="Sorensen J.L."/>
            <person name="Fitzpatrick D.A."/>
            <person name="Frisvad J.C."/>
            <person name="Nielsen K.L."/>
        </authorList>
    </citation>
    <scope>NUCLEOTIDE SEQUENCE</scope>
    <source>
        <strain evidence="7">IBT 30761</strain>
    </source>
</reference>
<feature type="compositionally biased region" description="Basic and acidic residues" evidence="5">
    <location>
        <begin position="50"/>
        <end position="59"/>
    </location>
</feature>
<dbReference type="RefSeq" id="XP_056468725.1">
    <property type="nucleotide sequence ID" value="XM_056623737.1"/>
</dbReference>
<feature type="region of interest" description="Disordered" evidence="5">
    <location>
        <begin position="185"/>
        <end position="222"/>
    </location>
</feature>
<evidence type="ECO:0000313" key="7">
    <source>
        <dbReference type="EMBL" id="KAJ5082203.1"/>
    </source>
</evidence>
<proteinExistence type="predicted"/>
<feature type="region of interest" description="Disordered" evidence="5">
    <location>
        <begin position="49"/>
        <end position="82"/>
    </location>
</feature>
<protein>
    <recommendedName>
        <fullName evidence="6">BZIP domain-containing protein</fullName>
    </recommendedName>
</protein>
<dbReference type="SUPFAM" id="SSF57959">
    <property type="entry name" value="Leucine zipper domain"/>
    <property type="match status" value="1"/>
</dbReference>
<evidence type="ECO:0000256" key="2">
    <source>
        <dbReference type="ARBA" id="ARBA00023015"/>
    </source>
</evidence>
<evidence type="ECO:0000256" key="1">
    <source>
        <dbReference type="ARBA" id="ARBA00004123"/>
    </source>
</evidence>
<comment type="caution">
    <text evidence="7">The sequence shown here is derived from an EMBL/GenBank/DDBJ whole genome shotgun (WGS) entry which is preliminary data.</text>
</comment>
<accession>A0A9W9EI26</accession>
<dbReference type="CDD" id="cd14687">
    <property type="entry name" value="bZIP_ATF2"/>
    <property type="match status" value="1"/>
</dbReference>
<evidence type="ECO:0000259" key="6">
    <source>
        <dbReference type="PROSITE" id="PS50217"/>
    </source>
</evidence>
<dbReference type="GeneID" id="81362716"/>
<dbReference type="GO" id="GO:0003700">
    <property type="term" value="F:DNA-binding transcription factor activity"/>
    <property type="evidence" value="ECO:0007669"/>
    <property type="project" value="InterPro"/>
</dbReference>
<dbReference type="GO" id="GO:0005634">
    <property type="term" value="C:nucleus"/>
    <property type="evidence" value="ECO:0007669"/>
    <property type="project" value="UniProtKB-SubCell"/>
</dbReference>
<dbReference type="PROSITE" id="PS00036">
    <property type="entry name" value="BZIP_BASIC"/>
    <property type="match status" value="1"/>
</dbReference>
<dbReference type="Pfam" id="PF00170">
    <property type="entry name" value="bZIP_1"/>
    <property type="match status" value="1"/>
</dbReference>
<evidence type="ECO:0000256" key="3">
    <source>
        <dbReference type="ARBA" id="ARBA00023163"/>
    </source>
</evidence>
<sequence>MTALMEPSMASAPFLEAPLDPTPILKNPAPQYLNPFDVSRSGHYSSIPKFQEEKSRIETNLRPTRSYKPQKQPCRRPSKSTAYISRENLSPDRVKHLERNRAAANKCRLKKKQEHKEIQNHLDAETAKRKTLLAEIGVLKEEVWQLKNQMLQHAASCDDQDIYQQLAQMTRSKSVTSQAAIHCPSPSFSVSTMSDGSMESEGSRNEPSSFTNPPFIAPPENSENLIDSFINFPNV</sequence>
<keyword evidence="4" id="KW-0539">Nucleus</keyword>
<evidence type="ECO:0000313" key="8">
    <source>
        <dbReference type="Proteomes" id="UP001149074"/>
    </source>
</evidence>
<dbReference type="InterPro" id="IPR004827">
    <property type="entry name" value="bZIP"/>
</dbReference>
<keyword evidence="2" id="KW-0805">Transcription regulation</keyword>
<dbReference type="SMART" id="SM00338">
    <property type="entry name" value="BRLZ"/>
    <property type="match status" value="1"/>
</dbReference>
<keyword evidence="8" id="KW-1185">Reference proteome</keyword>
<dbReference type="OrthoDB" id="295274at2759"/>
<dbReference type="InterPro" id="IPR046347">
    <property type="entry name" value="bZIP_sf"/>
</dbReference>
<dbReference type="AlphaFoldDB" id="A0A9W9EI26"/>
<feature type="region of interest" description="Disordered" evidence="5">
    <location>
        <begin position="1"/>
        <end position="37"/>
    </location>
</feature>
<reference evidence="7" key="1">
    <citation type="submission" date="2022-11" db="EMBL/GenBank/DDBJ databases">
        <authorList>
            <person name="Petersen C."/>
        </authorList>
    </citation>
    <scope>NUCLEOTIDE SEQUENCE</scope>
    <source>
        <strain evidence="7">IBT 30761</strain>
    </source>
</reference>
<dbReference type="PROSITE" id="PS50217">
    <property type="entry name" value="BZIP"/>
    <property type="match status" value="1"/>
</dbReference>
<gene>
    <name evidence="7" type="ORF">N7532_011246</name>
</gene>
<dbReference type="PANTHER" id="PTHR19304">
    <property type="entry name" value="CYCLIC-AMP RESPONSE ELEMENT BINDING PROTEIN"/>
    <property type="match status" value="1"/>
</dbReference>
<dbReference type="Proteomes" id="UP001149074">
    <property type="component" value="Unassembled WGS sequence"/>
</dbReference>
<name>A0A9W9EI26_9EURO</name>
<evidence type="ECO:0000256" key="4">
    <source>
        <dbReference type="ARBA" id="ARBA00023242"/>
    </source>
</evidence>
<evidence type="ECO:0000256" key="5">
    <source>
        <dbReference type="SAM" id="MobiDB-lite"/>
    </source>
</evidence>
<feature type="compositionally biased region" description="Polar residues" evidence="5">
    <location>
        <begin position="186"/>
        <end position="197"/>
    </location>
</feature>
<dbReference type="Gene3D" id="1.20.5.170">
    <property type="match status" value="1"/>
</dbReference>
<organism evidence="7 8">
    <name type="scientific">Penicillium argentinense</name>
    <dbReference type="NCBI Taxonomy" id="1131581"/>
    <lineage>
        <taxon>Eukaryota</taxon>
        <taxon>Fungi</taxon>
        <taxon>Dikarya</taxon>
        <taxon>Ascomycota</taxon>
        <taxon>Pezizomycotina</taxon>
        <taxon>Eurotiomycetes</taxon>
        <taxon>Eurotiomycetidae</taxon>
        <taxon>Eurotiales</taxon>
        <taxon>Aspergillaceae</taxon>
        <taxon>Penicillium</taxon>
    </lineage>
</organism>
<comment type="subcellular location">
    <subcellularLocation>
        <location evidence="1">Nucleus</location>
    </subcellularLocation>
</comment>
<feature type="domain" description="BZIP" evidence="6">
    <location>
        <begin position="90"/>
        <end position="153"/>
    </location>
</feature>
<keyword evidence="3" id="KW-0804">Transcription</keyword>
<dbReference type="EMBL" id="JAPQKI010000011">
    <property type="protein sequence ID" value="KAJ5082203.1"/>
    <property type="molecule type" value="Genomic_DNA"/>
</dbReference>